<protein>
    <submittedName>
        <fullName evidence="1">Uncharacterized protein</fullName>
    </submittedName>
</protein>
<organism evidence="1 2">
    <name type="scientific">Podarcis lilfordi</name>
    <name type="common">Lilford's wall lizard</name>
    <dbReference type="NCBI Taxonomy" id="74358"/>
    <lineage>
        <taxon>Eukaryota</taxon>
        <taxon>Metazoa</taxon>
        <taxon>Chordata</taxon>
        <taxon>Craniata</taxon>
        <taxon>Vertebrata</taxon>
        <taxon>Euteleostomi</taxon>
        <taxon>Lepidosauria</taxon>
        <taxon>Squamata</taxon>
        <taxon>Bifurcata</taxon>
        <taxon>Unidentata</taxon>
        <taxon>Episquamata</taxon>
        <taxon>Laterata</taxon>
        <taxon>Lacertibaenia</taxon>
        <taxon>Lacertidae</taxon>
        <taxon>Podarcis</taxon>
    </lineage>
</organism>
<proteinExistence type="predicted"/>
<evidence type="ECO:0000313" key="2">
    <source>
        <dbReference type="Proteomes" id="UP001178461"/>
    </source>
</evidence>
<name>A0AA35KST8_9SAUR</name>
<keyword evidence="2" id="KW-1185">Reference proteome</keyword>
<evidence type="ECO:0000313" key="1">
    <source>
        <dbReference type="EMBL" id="CAI5782953.1"/>
    </source>
</evidence>
<gene>
    <name evidence="1" type="ORF">PODLI_1B037308</name>
</gene>
<reference evidence="1" key="1">
    <citation type="submission" date="2022-12" db="EMBL/GenBank/DDBJ databases">
        <authorList>
            <person name="Alioto T."/>
            <person name="Alioto T."/>
            <person name="Gomez Garrido J."/>
        </authorList>
    </citation>
    <scope>NUCLEOTIDE SEQUENCE</scope>
</reference>
<dbReference type="Proteomes" id="UP001178461">
    <property type="component" value="Chromosome 8"/>
</dbReference>
<dbReference type="AlphaFoldDB" id="A0AA35KST8"/>
<sequence length="90" mass="9815">MLRVKTSSAADSRMGHNFMMGQIRNSSFGWQKGIEGALNNVIHTIRKRTPEANRNGVEAALLLKGVVNSLSNADKPKVYQPAPDHPVAMS</sequence>
<dbReference type="EMBL" id="OX395133">
    <property type="protein sequence ID" value="CAI5782953.1"/>
    <property type="molecule type" value="Genomic_DNA"/>
</dbReference>
<accession>A0AA35KST8</accession>